<organism evidence="4 5">
    <name type="scientific">Emiliania huxleyi (strain CCMP1516)</name>
    <dbReference type="NCBI Taxonomy" id="280463"/>
    <lineage>
        <taxon>Eukaryota</taxon>
        <taxon>Haptista</taxon>
        <taxon>Haptophyta</taxon>
        <taxon>Prymnesiophyceae</taxon>
        <taxon>Isochrysidales</taxon>
        <taxon>Noelaerhabdaceae</taxon>
        <taxon>Emiliania</taxon>
    </lineage>
</organism>
<dbReference type="PANTHER" id="PTHR45672:SF3">
    <property type="entry name" value="THIOREDOXIN DOMAIN-CONTAINING PROTEIN 5"/>
    <property type="match status" value="1"/>
</dbReference>
<dbReference type="GeneID" id="17255557"/>
<reference evidence="5" key="1">
    <citation type="journal article" date="2013" name="Nature">
        <title>Pan genome of the phytoplankton Emiliania underpins its global distribution.</title>
        <authorList>
            <person name="Read B.A."/>
            <person name="Kegel J."/>
            <person name="Klute M.J."/>
            <person name="Kuo A."/>
            <person name="Lefebvre S.C."/>
            <person name="Maumus F."/>
            <person name="Mayer C."/>
            <person name="Miller J."/>
            <person name="Monier A."/>
            <person name="Salamov A."/>
            <person name="Young J."/>
            <person name="Aguilar M."/>
            <person name="Claverie J.M."/>
            <person name="Frickenhaus S."/>
            <person name="Gonzalez K."/>
            <person name="Herman E.K."/>
            <person name="Lin Y.C."/>
            <person name="Napier J."/>
            <person name="Ogata H."/>
            <person name="Sarno A.F."/>
            <person name="Shmutz J."/>
            <person name="Schroeder D."/>
            <person name="de Vargas C."/>
            <person name="Verret F."/>
            <person name="von Dassow P."/>
            <person name="Valentin K."/>
            <person name="Van de Peer Y."/>
            <person name="Wheeler G."/>
            <person name="Dacks J.B."/>
            <person name="Delwiche C.F."/>
            <person name="Dyhrman S.T."/>
            <person name="Glockner G."/>
            <person name="John U."/>
            <person name="Richards T."/>
            <person name="Worden A.Z."/>
            <person name="Zhang X."/>
            <person name="Grigoriev I.V."/>
            <person name="Allen A.E."/>
            <person name="Bidle K."/>
            <person name="Borodovsky M."/>
            <person name="Bowler C."/>
            <person name="Brownlee C."/>
            <person name="Cock J.M."/>
            <person name="Elias M."/>
            <person name="Gladyshev V.N."/>
            <person name="Groth M."/>
            <person name="Guda C."/>
            <person name="Hadaegh A."/>
            <person name="Iglesias-Rodriguez M.D."/>
            <person name="Jenkins J."/>
            <person name="Jones B.M."/>
            <person name="Lawson T."/>
            <person name="Leese F."/>
            <person name="Lindquist E."/>
            <person name="Lobanov A."/>
            <person name="Lomsadze A."/>
            <person name="Malik S.B."/>
            <person name="Marsh M.E."/>
            <person name="Mackinder L."/>
            <person name="Mock T."/>
            <person name="Mueller-Roeber B."/>
            <person name="Pagarete A."/>
            <person name="Parker M."/>
            <person name="Probert I."/>
            <person name="Quesneville H."/>
            <person name="Raines C."/>
            <person name="Rensing S.A."/>
            <person name="Riano-Pachon D.M."/>
            <person name="Richier S."/>
            <person name="Rokitta S."/>
            <person name="Shiraiwa Y."/>
            <person name="Soanes D.M."/>
            <person name="van der Giezen M."/>
            <person name="Wahlund T.M."/>
            <person name="Williams B."/>
            <person name="Wilson W."/>
            <person name="Wolfe G."/>
            <person name="Wurch L.L."/>
        </authorList>
    </citation>
    <scope>NUCLEOTIDE SEQUENCE</scope>
</reference>
<evidence type="ECO:0000313" key="5">
    <source>
        <dbReference type="Proteomes" id="UP000013827"/>
    </source>
</evidence>
<dbReference type="Pfam" id="PF00085">
    <property type="entry name" value="Thioredoxin"/>
    <property type="match status" value="1"/>
</dbReference>
<dbReference type="EnsemblProtists" id="EOD09446">
    <property type="protein sequence ID" value="EOD09446"/>
    <property type="gene ID" value="EMIHUDRAFT_48803"/>
</dbReference>
<dbReference type="PROSITE" id="PS51352">
    <property type="entry name" value="THIOREDOXIN_2"/>
    <property type="match status" value="1"/>
</dbReference>
<dbReference type="RefSeq" id="XP_005761875.1">
    <property type="nucleotide sequence ID" value="XM_005761818.1"/>
</dbReference>
<dbReference type="HOGENOM" id="CLU_090389_10_3_1"/>
<dbReference type="AlphaFoldDB" id="A0A0D3IDW1"/>
<dbReference type="Proteomes" id="UP000013827">
    <property type="component" value="Unassembled WGS sequence"/>
</dbReference>
<keyword evidence="2" id="KW-0732">Signal</keyword>
<dbReference type="STRING" id="2903.R1DF52"/>
<dbReference type="KEGG" id="ehx:EMIHUDRAFT_48803"/>
<comment type="similarity">
    <text evidence="1">Belongs to the protein disulfide isomerase family.</text>
</comment>
<evidence type="ECO:0000259" key="3">
    <source>
        <dbReference type="PROSITE" id="PS51352"/>
    </source>
</evidence>
<dbReference type="PANTHER" id="PTHR45672">
    <property type="entry name" value="PROTEIN DISULFIDE-ISOMERASE C17H9.14C-RELATED"/>
    <property type="match status" value="1"/>
</dbReference>
<sequence>LVKFYAPWCKHCKKMAPEYERVAAKYNGAGGQKGVSIAQVDGVAEEKLLRRYDISGYPTVLLFRDGQRLATFGSARTYDAFVAFIEE</sequence>
<name>A0A0D3IDW1_EMIH1</name>
<dbReference type="GO" id="GO:0005783">
    <property type="term" value="C:endoplasmic reticulum"/>
    <property type="evidence" value="ECO:0007669"/>
    <property type="project" value="TreeGrafter"/>
</dbReference>
<dbReference type="GO" id="GO:0003756">
    <property type="term" value="F:protein disulfide isomerase activity"/>
    <property type="evidence" value="ECO:0007669"/>
    <property type="project" value="TreeGrafter"/>
</dbReference>
<dbReference type="InterPro" id="IPR051063">
    <property type="entry name" value="PDI"/>
</dbReference>
<keyword evidence="5" id="KW-1185">Reference proteome</keyword>
<evidence type="ECO:0000256" key="2">
    <source>
        <dbReference type="ARBA" id="ARBA00022729"/>
    </source>
</evidence>
<evidence type="ECO:0000256" key="1">
    <source>
        <dbReference type="ARBA" id="ARBA00006347"/>
    </source>
</evidence>
<dbReference type="InterPro" id="IPR013766">
    <property type="entry name" value="Thioredoxin_domain"/>
</dbReference>
<reference evidence="4" key="2">
    <citation type="submission" date="2024-10" db="UniProtKB">
        <authorList>
            <consortium name="EnsemblProtists"/>
        </authorList>
    </citation>
    <scope>IDENTIFICATION</scope>
</reference>
<dbReference type="Gene3D" id="3.40.30.10">
    <property type="entry name" value="Glutaredoxin"/>
    <property type="match status" value="1"/>
</dbReference>
<feature type="domain" description="Thioredoxin" evidence="3">
    <location>
        <begin position="1"/>
        <end position="87"/>
    </location>
</feature>
<dbReference type="eggNOG" id="KOG0190">
    <property type="taxonomic scope" value="Eukaryota"/>
</dbReference>
<evidence type="ECO:0000313" key="4">
    <source>
        <dbReference type="EnsemblProtists" id="EOD09446"/>
    </source>
</evidence>
<dbReference type="SUPFAM" id="SSF52833">
    <property type="entry name" value="Thioredoxin-like"/>
    <property type="match status" value="1"/>
</dbReference>
<dbReference type="PaxDb" id="2903-EOD09446"/>
<dbReference type="GO" id="GO:0006457">
    <property type="term" value="P:protein folding"/>
    <property type="evidence" value="ECO:0007669"/>
    <property type="project" value="TreeGrafter"/>
</dbReference>
<dbReference type="InterPro" id="IPR036249">
    <property type="entry name" value="Thioredoxin-like_sf"/>
</dbReference>
<proteinExistence type="inferred from homology"/>
<dbReference type="CDD" id="cd02961">
    <property type="entry name" value="PDI_a_family"/>
    <property type="match status" value="1"/>
</dbReference>
<accession>A0A0D3IDW1</accession>
<protein>
    <recommendedName>
        <fullName evidence="3">Thioredoxin domain-containing protein</fullName>
    </recommendedName>
</protein>